<feature type="transmembrane region" description="Helical" evidence="6">
    <location>
        <begin position="139"/>
        <end position="168"/>
    </location>
</feature>
<keyword evidence="3 6" id="KW-1133">Transmembrane helix</keyword>
<dbReference type="AlphaFoldDB" id="A0A7X9WGI8"/>
<evidence type="ECO:0000313" key="10">
    <source>
        <dbReference type="Proteomes" id="UP000550736"/>
    </source>
</evidence>
<evidence type="ECO:0000256" key="1">
    <source>
        <dbReference type="ARBA" id="ARBA00004141"/>
    </source>
</evidence>
<feature type="transmembrane region" description="Helical" evidence="6">
    <location>
        <begin position="108"/>
        <end position="127"/>
    </location>
</feature>
<feature type="compositionally biased region" description="Basic and acidic residues" evidence="5">
    <location>
        <begin position="1"/>
        <end position="14"/>
    </location>
</feature>
<gene>
    <name evidence="8" type="ORF">HHM13_10465</name>
    <name evidence="7" type="ORF">HHM24_10535</name>
</gene>
<evidence type="ECO:0000256" key="2">
    <source>
        <dbReference type="ARBA" id="ARBA00022692"/>
    </source>
</evidence>
<proteinExistence type="predicted"/>
<dbReference type="EMBL" id="JABBMI010000080">
    <property type="protein sequence ID" value="NMK55153.1"/>
    <property type="molecule type" value="Genomic_DNA"/>
</dbReference>
<evidence type="ECO:0000256" key="3">
    <source>
        <dbReference type="ARBA" id="ARBA00022989"/>
    </source>
</evidence>
<dbReference type="Proteomes" id="UP000538955">
    <property type="component" value="Unassembled WGS sequence"/>
</dbReference>
<dbReference type="RefSeq" id="WP_002432650.1">
    <property type="nucleotide sequence ID" value="NZ_CP023966.1"/>
</dbReference>
<protein>
    <submittedName>
        <fullName evidence="8">DUF4870 domain-containing protein</fullName>
    </submittedName>
</protein>
<feature type="compositionally biased region" description="Polar residues" evidence="5">
    <location>
        <begin position="15"/>
        <end position="28"/>
    </location>
</feature>
<keyword evidence="4 6" id="KW-0472">Membrane</keyword>
<feature type="compositionally biased region" description="Low complexity" evidence="5">
    <location>
        <begin position="29"/>
        <end position="39"/>
    </location>
</feature>
<evidence type="ECO:0000313" key="8">
    <source>
        <dbReference type="EMBL" id="NMK98483.1"/>
    </source>
</evidence>
<keyword evidence="9" id="KW-1185">Reference proteome</keyword>
<comment type="caution">
    <text evidence="8">The sequence shown here is derived from an EMBL/GenBank/DDBJ whole genome shotgun (WGS) entry which is preliminary data.</text>
</comment>
<evidence type="ECO:0000313" key="9">
    <source>
        <dbReference type="Proteomes" id="UP000538955"/>
    </source>
</evidence>
<evidence type="ECO:0000313" key="7">
    <source>
        <dbReference type="EMBL" id="NMK55153.1"/>
    </source>
</evidence>
<feature type="transmembrane region" description="Helical" evidence="6">
    <location>
        <begin position="68"/>
        <end position="88"/>
    </location>
</feature>
<comment type="subcellular location">
    <subcellularLocation>
        <location evidence="1">Membrane</location>
        <topology evidence="1">Multi-pass membrane protein</topology>
    </subcellularLocation>
</comment>
<organism evidence="8 10">
    <name type="scientific">Staphylococcus capitis</name>
    <dbReference type="NCBI Taxonomy" id="29388"/>
    <lineage>
        <taxon>Bacteria</taxon>
        <taxon>Bacillati</taxon>
        <taxon>Bacillota</taxon>
        <taxon>Bacilli</taxon>
        <taxon>Bacillales</taxon>
        <taxon>Staphylococcaceae</taxon>
        <taxon>Staphylococcus</taxon>
    </lineage>
</organism>
<evidence type="ECO:0000256" key="5">
    <source>
        <dbReference type="SAM" id="MobiDB-lite"/>
    </source>
</evidence>
<dbReference type="Pfam" id="PF09685">
    <property type="entry name" value="MamF_MmsF"/>
    <property type="match status" value="1"/>
</dbReference>
<accession>A0A7X9WGI8</accession>
<keyword evidence="2 6" id="KW-0812">Transmembrane</keyword>
<sequence length="186" mass="21309">MNNSENHRFDHSETTSEGQMSSQNLNSERNQSNQNSDYQQYNRSNQYTSQENNQIAKDEEQDERLMSMLIYLLGLFTSFIGPLVIWLVKRKDSKLIDTAGKTYLNYYISYFIYSVVAVILVYGFLFISTLSDNNTGIQIFALICMLILTLALLVLSIISIVCTIIGCVKYFSGKTYKIPFSIPIIK</sequence>
<feature type="region of interest" description="Disordered" evidence="5">
    <location>
        <begin position="1"/>
        <end position="39"/>
    </location>
</feature>
<dbReference type="InterPro" id="IPR019109">
    <property type="entry name" value="MamF_MmsF"/>
</dbReference>
<evidence type="ECO:0000256" key="4">
    <source>
        <dbReference type="ARBA" id="ARBA00023136"/>
    </source>
</evidence>
<dbReference type="EMBL" id="JABBLX010000044">
    <property type="protein sequence ID" value="NMK98483.1"/>
    <property type="molecule type" value="Genomic_DNA"/>
</dbReference>
<name>A0A7X9WGI8_STACP</name>
<reference evidence="9 10" key="1">
    <citation type="submission" date="2020-04" db="EMBL/GenBank/DDBJ databases">
        <title>The Epidemiology and Molecular Characteristics of Linezolid-Resistant Staphylococcus capitis in Huashan Hospital, Shanghai.</title>
        <authorList>
            <person name="Ding L."/>
            <person name="Li P."/>
            <person name="Yang Y."/>
            <person name="Lin D."/>
            <person name="Xu X."/>
        </authorList>
    </citation>
    <scope>NUCLEOTIDE SEQUENCE [LARGE SCALE GENOMIC DNA]</scope>
    <source>
        <strain evidence="8 10">12-86</strain>
        <strain evidence="7 9">17-84</strain>
    </source>
</reference>
<evidence type="ECO:0000256" key="6">
    <source>
        <dbReference type="SAM" id="Phobius"/>
    </source>
</evidence>
<dbReference type="Proteomes" id="UP000550736">
    <property type="component" value="Unassembled WGS sequence"/>
</dbReference>